<dbReference type="Pfam" id="PF01230">
    <property type="entry name" value="HIT"/>
    <property type="match status" value="1"/>
</dbReference>
<comment type="caution">
    <text evidence="6">The sequence shown here is derived from an EMBL/GenBank/DDBJ whole genome shotgun (WGS) entry which is preliminary data.</text>
</comment>
<dbReference type="SUPFAM" id="SSF54197">
    <property type="entry name" value="HIT-like"/>
    <property type="match status" value="1"/>
</dbReference>
<dbReference type="InterPro" id="IPR001310">
    <property type="entry name" value="Histidine_triad_HIT"/>
</dbReference>
<organism evidence="6 7">
    <name type="scientific">Paenibacillus lemnae</name>
    <dbReference type="NCBI Taxonomy" id="1330551"/>
    <lineage>
        <taxon>Bacteria</taxon>
        <taxon>Bacillati</taxon>
        <taxon>Bacillota</taxon>
        <taxon>Bacilli</taxon>
        <taxon>Bacillales</taxon>
        <taxon>Paenibacillaceae</taxon>
        <taxon>Paenibacillus</taxon>
    </lineage>
</organism>
<feature type="domain" description="HIT" evidence="5">
    <location>
        <begin position="2"/>
        <end position="111"/>
    </location>
</feature>
<reference evidence="6 7" key="1">
    <citation type="submission" date="2020-04" db="EMBL/GenBank/DDBJ databases">
        <title>Paenibacillus algicola sp. nov., a novel marine bacterium producing alginate lyase.</title>
        <authorList>
            <person name="Huang H."/>
        </authorList>
    </citation>
    <scope>NUCLEOTIDE SEQUENCE [LARGE SCALE GENOMIC DNA]</scope>
    <source>
        <strain evidence="6 7">L7-75</strain>
    </source>
</reference>
<dbReference type="GO" id="GO:0009117">
    <property type="term" value="P:nucleotide metabolic process"/>
    <property type="evidence" value="ECO:0007669"/>
    <property type="project" value="TreeGrafter"/>
</dbReference>
<dbReference type="InterPro" id="IPR036265">
    <property type="entry name" value="HIT-like_sf"/>
</dbReference>
<name>A0A848M9V6_PAELE</name>
<evidence type="ECO:0000256" key="2">
    <source>
        <dbReference type="PIRSR" id="PIRSR601310-3"/>
    </source>
</evidence>
<dbReference type="GO" id="GO:0003824">
    <property type="term" value="F:catalytic activity"/>
    <property type="evidence" value="ECO:0007669"/>
    <property type="project" value="InterPro"/>
</dbReference>
<evidence type="ECO:0000313" key="7">
    <source>
        <dbReference type="Proteomes" id="UP000565468"/>
    </source>
</evidence>
<dbReference type="EMBL" id="JABBPN010000014">
    <property type="protein sequence ID" value="NMO97039.1"/>
    <property type="molecule type" value="Genomic_DNA"/>
</dbReference>
<feature type="active site" description="Tele-AMP-histidine intermediate" evidence="1">
    <location>
        <position position="98"/>
    </location>
</feature>
<gene>
    <name evidence="6" type="ORF">HII30_14835</name>
</gene>
<dbReference type="PANTHER" id="PTHR46648">
    <property type="entry name" value="HIT FAMILY PROTEIN 1"/>
    <property type="match status" value="1"/>
</dbReference>
<dbReference type="AlphaFoldDB" id="A0A848M9V6"/>
<proteinExistence type="predicted"/>
<feature type="region of interest" description="Disordered" evidence="4">
    <location>
        <begin position="122"/>
        <end position="144"/>
    </location>
</feature>
<dbReference type="InterPro" id="IPR011146">
    <property type="entry name" value="HIT-like"/>
</dbReference>
<keyword evidence="7" id="KW-1185">Reference proteome</keyword>
<sequence>MKSCEYCDPDLIPGQNVVLENDYAMFMQLTIQEIEGSGIIVPKQHRETVFDLTPEEWNATYELLHQAKQHIDQRHKPDGYNVGWNCGEIGGQHVFHAHMHVIPRYADEPMAGRGLRYLFKSRENRRPSLQQPDSEGKPGYYIIH</sequence>
<evidence type="ECO:0000256" key="3">
    <source>
        <dbReference type="PROSITE-ProRule" id="PRU00464"/>
    </source>
</evidence>
<dbReference type="Proteomes" id="UP000565468">
    <property type="component" value="Unassembled WGS sequence"/>
</dbReference>
<protein>
    <submittedName>
        <fullName evidence="6">HIT domain-containing protein</fullName>
    </submittedName>
</protein>
<evidence type="ECO:0000313" key="6">
    <source>
        <dbReference type="EMBL" id="NMO97039.1"/>
    </source>
</evidence>
<dbReference type="PANTHER" id="PTHR46648:SF1">
    <property type="entry name" value="ADENOSINE 5'-MONOPHOSPHORAMIDASE HNT1"/>
    <property type="match status" value="1"/>
</dbReference>
<feature type="short sequence motif" description="Histidine triad motif" evidence="2 3">
    <location>
        <begin position="96"/>
        <end position="100"/>
    </location>
</feature>
<accession>A0A848M9V6</accession>
<evidence type="ECO:0000256" key="1">
    <source>
        <dbReference type="PIRSR" id="PIRSR601310-1"/>
    </source>
</evidence>
<dbReference type="RefSeq" id="WP_169505826.1">
    <property type="nucleotide sequence ID" value="NZ_JABBPN010000014.1"/>
</dbReference>
<evidence type="ECO:0000259" key="5">
    <source>
        <dbReference type="PROSITE" id="PS51084"/>
    </source>
</evidence>
<dbReference type="PROSITE" id="PS51084">
    <property type="entry name" value="HIT_2"/>
    <property type="match status" value="1"/>
</dbReference>
<evidence type="ECO:0000256" key="4">
    <source>
        <dbReference type="SAM" id="MobiDB-lite"/>
    </source>
</evidence>
<dbReference type="Gene3D" id="3.30.428.10">
    <property type="entry name" value="HIT-like"/>
    <property type="match status" value="1"/>
</dbReference>